<keyword evidence="3" id="KW-0560">Oxidoreductase</keyword>
<dbReference type="CDD" id="cd19071">
    <property type="entry name" value="AKR_AKR1-5-like"/>
    <property type="match status" value="1"/>
</dbReference>
<dbReference type="FunFam" id="3.20.20.100:FF:000002">
    <property type="entry name" value="2,5-diketo-D-gluconic acid reductase A"/>
    <property type="match status" value="1"/>
</dbReference>
<feature type="domain" description="NADP-dependent oxidoreductase" evidence="5">
    <location>
        <begin position="181"/>
        <end position="418"/>
    </location>
</feature>
<dbReference type="PANTHER" id="PTHR43827:SF3">
    <property type="entry name" value="NADP-DEPENDENT OXIDOREDUCTASE DOMAIN-CONTAINING PROTEIN"/>
    <property type="match status" value="1"/>
</dbReference>
<dbReference type="GO" id="GO:0016616">
    <property type="term" value="F:oxidoreductase activity, acting on the CH-OH group of donors, NAD or NADP as acceptor"/>
    <property type="evidence" value="ECO:0007669"/>
    <property type="project" value="UniProtKB-ARBA"/>
</dbReference>
<dbReference type="EMBL" id="LSRX01000139">
    <property type="protein sequence ID" value="OLQ07437.1"/>
    <property type="molecule type" value="Genomic_DNA"/>
</dbReference>
<dbReference type="OMA" id="ITQYSPF"/>
<feature type="region of interest" description="Disordered" evidence="4">
    <location>
        <begin position="1"/>
        <end position="50"/>
    </location>
</feature>
<evidence type="ECO:0000313" key="6">
    <source>
        <dbReference type="EMBL" id="OLQ07437.1"/>
    </source>
</evidence>
<comment type="caution">
    <text evidence="6">The sequence shown here is derived from an EMBL/GenBank/DDBJ whole genome shotgun (WGS) entry which is preliminary data.</text>
</comment>
<dbReference type="InterPro" id="IPR018170">
    <property type="entry name" value="Aldo/ket_reductase_CS"/>
</dbReference>
<evidence type="ECO:0000256" key="2">
    <source>
        <dbReference type="ARBA" id="ARBA00022857"/>
    </source>
</evidence>
<keyword evidence="2" id="KW-0521">NADP</keyword>
<dbReference type="InterPro" id="IPR020471">
    <property type="entry name" value="AKR"/>
</dbReference>
<organism evidence="6 7">
    <name type="scientific">Symbiodinium microadriaticum</name>
    <name type="common">Dinoflagellate</name>
    <name type="synonym">Zooxanthella microadriatica</name>
    <dbReference type="NCBI Taxonomy" id="2951"/>
    <lineage>
        <taxon>Eukaryota</taxon>
        <taxon>Sar</taxon>
        <taxon>Alveolata</taxon>
        <taxon>Dinophyceae</taxon>
        <taxon>Suessiales</taxon>
        <taxon>Symbiodiniaceae</taxon>
        <taxon>Symbiodinium</taxon>
    </lineage>
</organism>
<dbReference type="Proteomes" id="UP000186817">
    <property type="component" value="Unassembled WGS sequence"/>
</dbReference>
<comment type="similarity">
    <text evidence="1">Belongs to the aldo/keto reductase family.</text>
</comment>
<dbReference type="AlphaFoldDB" id="A0A1Q9EJ64"/>
<dbReference type="InterPro" id="IPR036812">
    <property type="entry name" value="NAD(P)_OxRdtase_dom_sf"/>
</dbReference>
<name>A0A1Q9EJ64_SYMMI</name>
<evidence type="ECO:0000256" key="1">
    <source>
        <dbReference type="ARBA" id="ARBA00007905"/>
    </source>
</evidence>
<accession>A0A1Q9EJ64</accession>
<sequence>MPDPRQSRSAVMQHPAEPTGVSVSLSGLAAGMPSMKRPSSSTEAGPIKKAKKVASTTGTGFTAQSSNAFPMDATIKRTEVTSSSSHLNKRSDQCDGLSVRQCLELKYRNAKGESVPYTRSDLRYDLQHKRLELVGGSKASQPAPIAKASSPLVAAKQAAAATSLSGGVPLHNGIVMPVVGFGTYKMSNSDVVQPVTDALKAGYRLIDTAQVYENEKGVGEALRNSGLGRGDIFLETKVWRSSHGYDRTIKACNQSLRKLGVDYIDLYVIHWPGPKTGWPLPRGPEAGAIGVTNYSVRHLKQLMKTCKIKPMINQVEFHPRLVQKELLEFCQKHGIVLQAYASLGSGDASQAESFFSFPPVKVAAKAHGKTGAQVLLRWAMQKGCHVVPKSVRPERMKENAGVFNFKLSSAEMKAIDALHTGTRYAWKGLDPDTVE</sequence>
<evidence type="ECO:0000256" key="3">
    <source>
        <dbReference type="ARBA" id="ARBA00023002"/>
    </source>
</evidence>
<dbReference type="Pfam" id="PF00248">
    <property type="entry name" value="Aldo_ket_red"/>
    <property type="match status" value="1"/>
</dbReference>
<gene>
    <name evidence="6" type="ORF">AK812_SmicGene9173</name>
</gene>
<dbReference type="PRINTS" id="PR00069">
    <property type="entry name" value="ALDKETRDTASE"/>
</dbReference>
<proteinExistence type="inferred from homology"/>
<dbReference type="Gene3D" id="3.20.20.100">
    <property type="entry name" value="NADP-dependent oxidoreductase domain"/>
    <property type="match status" value="1"/>
</dbReference>
<dbReference type="SUPFAM" id="SSF51430">
    <property type="entry name" value="NAD(P)-linked oxidoreductase"/>
    <property type="match status" value="1"/>
</dbReference>
<dbReference type="InterPro" id="IPR023210">
    <property type="entry name" value="NADP_OxRdtase_dom"/>
</dbReference>
<keyword evidence="7" id="KW-1185">Reference proteome</keyword>
<evidence type="ECO:0000313" key="7">
    <source>
        <dbReference type="Proteomes" id="UP000186817"/>
    </source>
</evidence>
<protein>
    <submittedName>
        <fullName evidence="6">Prostaglandin F synthase</fullName>
    </submittedName>
</protein>
<dbReference type="PANTHER" id="PTHR43827">
    <property type="entry name" value="2,5-DIKETO-D-GLUCONIC ACID REDUCTASE"/>
    <property type="match status" value="1"/>
</dbReference>
<reference evidence="6 7" key="1">
    <citation type="submission" date="2016-02" db="EMBL/GenBank/DDBJ databases">
        <title>Genome analysis of coral dinoflagellate symbionts highlights evolutionary adaptations to a symbiotic lifestyle.</title>
        <authorList>
            <person name="Aranda M."/>
            <person name="Li Y."/>
            <person name="Liew Y.J."/>
            <person name="Baumgarten S."/>
            <person name="Simakov O."/>
            <person name="Wilson M."/>
            <person name="Piel J."/>
            <person name="Ashoor H."/>
            <person name="Bougouffa S."/>
            <person name="Bajic V.B."/>
            <person name="Ryu T."/>
            <person name="Ravasi T."/>
            <person name="Bayer T."/>
            <person name="Micklem G."/>
            <person name="Kim H."/>
            <person name="Bhak J."/>
            <person name="Lajeunesse T.C."/>
            <person name="Voolstra C.R."/>
        </authorList>
    </citation>
    <scope>NUCLEOTIDE SEQUENCE [LARGE SCALE GENOMIC DNA]</scope>
    <source>
        <strain evidence="6 7">CCMP2467</strain>
    </source>
</reference>
<dbReference type="OrthoDB" id="416253at2759"/>
<dbReference type="PROSITE" id="PS00798">
    <property type="entry name" value="ALDOKETO_REDUCTASE_1"/>
    <property type="match status" value="1"/>
</dbReference>
<evidence type="ECO:0000259" key="5">
    <source>
        <dbReference type="Pfam" id="PF00248"/>
    </source>
</evidence>
<evidence type="ECO:0000256" key="4">
    <source>
        <dbReference type="SAM" id="MobiDB-lite"/>
    </source>
</evidence>